<dbReference type="PANTHER" id="PTHR13563:SF13">
    <property type="entry name" value="TRNA METHYLTRANSFERASE 10 HOMOLOG A"/>
    <property type="match status" value="1"/>
</dbReference>
<proteinExistence type="predicted"/>
<dbReference type="InterPro" id="IPR038459">
    <property type="entry name" value="MT_TRM10-typ_sf"/>
</dbReference>
<dbReference type="InterPro" id="IPR028564">
    <property type="entry name" value="MT_TRM10-typ"/>
</dbReference>
<protein>
    <recommendedName>
        <fullName evidence="1">tRNA (guanine(9)-N(1))-methyltransferase</fullName>
        <ecNumber evidence="1">2.1.1.221</ecNumber>
    </recommendedName>
</protein>
<keyword evidence="10" id="KW-1185">Reference proteome</keyword>
<dbReference type="OrthoDB" id="278300at2759"/>
<comment type="caution">
    <text evidence="9">The sequence shown here is derived from an EMBL/GenBank/DDBJ whole genome shotgun (WGS) entry which is preliminary data.</text>
</comment>
<reference evidence="9" key="1">
    <citation type="journal article" date="2020" name="bioRxiv">
        <title>Comparative genomics of Chlamydomonas.</title>
        <authorList>
            <person name="Craig R.J."/>
            <person name="Hasan A.R."/>
            <person name="Ness R.W."/>
            <person name="Keightley P.D."/>
        </authorList>
    </citation>
    <scope>NUCLEOTIDE SEQUENCE</scope>
    <source>
        <strain evidence="9">CCAP 11/70</strain>
    </source>
</reference>
<dbReference type="GO" id="GO:0052905">
    <property type="term" value="F:tRNA (guanosine(9)-N1)-methyltransferase activity"/>
    <property type="evidence" value="ECO:0007669"/>
    <property type="project" value="UniProtKB-EC"/>
</dbReference>
<dbReference type="GO" id="GO:0005634">
    <property type="term" value="C:nucleus"/>
    <property type="evidence" value="ECO:0007669"/>
    <property type="project" value="TreeGrafter"/>
</dbReference>
<feature type="domain" description="SAM-dependent MTase TRM10-type" evidence="8">
    <location>
        <begin position="142"/>
        <end position="335"/>
    </location>
</feature>
<evidence type="ECO:0000259" key="8">
    <source>
        <dbReference type="PROSITE" id="PS51675"/>
    </source>
</evidence>
<dbReference type="CDD" id="cd18089">
    <property type="entry name" value="SPOUT_Trm10-like"/>
    <property type="match status" value="1"/>
</dbReference>
<keyword evidence="6" id="KW-0175">Coiled coil</keyword>
<evidence type="ECO:0000256" key="5">
    <source>
        <dbReference type="ARBA" id="ARBA00048434"/>
    </source>
</evidence>
<evidence type="ECO:0000256" key="1">
    <source>
        <dbReference type="ARBA" id="ARBA00012797"/>
    </source>
</evidence>
<dbReference type="PANTHER" id="PTHR13563">
    <property type="entry name" value="TRNA (GUANINE-9-) METHYLTRANSFERASE"/>
    <property type="match status" value="1"/>
</dbReference>
<dbReference type="EMBL" id="JAEHOE010000045">
    <property type="protein sequence ID" value="KAG2492323.1"/>
    <property type="molecule type" value="Genomic_DNA"/>
</dbReference>
<organism evidence="9 10">
    <name type="scientific">Edaphochlamys debaryana</name>
    <dbReference type="NCBI Taxonomy" id="47281"/>
    <lineage>
        <taxon>Eukaryota</taxon>
        <taxon>Viridiplantae</taxon>
        <taxon>Chlorophyta</taxon>
        <taxon>core chlorophytes</taxon>
        <taxon>Chlorophyceae</taxon>
        <taxon>CS clade</taxon>
        <taxon>Chlamydomonadales</taxon>
        <taxon>Chlamydomonadales incertae sedis</taxon>
        <taxon>Edaphochlamys</taxon>
    </lineage>
</organism>
<feature type="compositionally biased region" description="Low complexity" evidence="7">
    <location>
        <begin position="389"/>
        <end position="435"/>
    </location>
</feature>
<dbReference type="GO" id="GO:0000049">
    <property type="term" value="F:tRNA binding"/>
    <property type="evidence" value="ECO:0007669"/>
    <property type="project" value="TreeGrafter"/>
</dbReference>
<sequence length="457" mass="48466">MADAEDATAVAEPQEDMQLDGDEEAELAKLEAQLYGEEGGDDGDDAGASEDPGSGAGDAQGAGDASVPMTKSQMKRKARLERKIAKRAALKVREKEQRAAKREEAQARKAAELAAMTEEEKATMREERAARLAAFKEQERLVKERMKQSLEAGPRVIIDLDWEDKMTEADTRHLMQQLHFSYAANKHVEKPVHMMLTSFKGGIAATATKMISGIDNWHVTRTEQHYSELFAAPEQRQQLVYLTADSEVELEELDPAKVYIIGGMVDHNRYKGLCEGSARAAGIATARLPISKHVQLASRAVLTVNHVFQILAEWYNRRDWAAVLDAVLPMRKRAEYQQQQGAGGRGGRGGGGGGRGGGGRGGGGRGGEGGKGRGRGGQQEAQQEEGAKPAEAPAPAEPAVEAAAQPQQAAPAAAPVEEGAGAEAAASAEGSGAAEAEGRGTKRKAEDEAGAVEAGAQ</sequence>
<accession>A0A835Y0D6</accession>
<dbReference type="PROSITE" id="PS51675">
    <property type="entry name" value="SAM_MT_TRM10"/>
    <property type="match status" value="1"/>
</dbReference>
<keyword evidence="2" id="KW-0489">Methyltransferase</keyword>
<comment type="catalytic activity">
    <reaction evidence="5">
        <text>guanosine(9) in tRNA + S-adenosyl-L-methionine = N(1)-methylguanosine(9) in tRNA + S-adenosyl-L-homocysteine + H(+)</text>
        <dbReference type="Rhea" id="RHEA:43156"/>
        <dbReference type="Rhea" id="RHEA-COMP:10367"/>
        <dbReference type="Rhea" id="RHEA-COMP:10368"/>
        <dbReference type="ChEBI" id="CHEBI:15378"/>
        <dbReference type="ChEBI" id="CHEBI:57856"/>
        <dbReference type="ChEBI" id="CHEBI:59789"/>
        <dbReference type="ChEBI" id="CHEBI:73542"/>
        <dbReference type="ChEBI" id="CHEBI:74269"/>
        <dbReference type="EC" id="2.1.1.221"/>
    </reaction>
</comment>
<feature type="compositionally biased region" description="Gly residues" evidence="7">
    <location>
        <begin position="341"/>
        <end position="369"/>
    </location>
</feature>
<dbReference type="GO" id="GO:0002939">
    <property type="term" value="P:tRNA N1-guanine methylation"/>
    <property type="evidence" value="ECO:0007669"/>
    <property type="project" value="TreeGrafter"/>
</dbReference>
<feature type="compositionally biased region" description="Basic and acidic residues" evidence="7">
    <location>
        <begin position="436"/>
        <end position="447"/>
    </location>
</feature>
<feature type="region of interest" description="Disordered" evidence="7">
    <location>
        <begin position="336"/>
        <end position="457"/>
    </location>
</feature>
<keyword evidence="3" id="KW-0808">Transferase</keyword>
<dbReference type="EC" id="2.1.1.221" evidence="1"/>
<evidence type="ECO:0000256" key="3">
    <source>
        <dbReference type="ARBA" id="ARBA00022679"/>
    </source>
</evidence>
<evidence type="ECO:0000313" key="10">
    <source>
        <dbReference type="Proteomes" id="UP000612055"/>
    </source>
</evidence>
<name>A0A835Y0D6_9CHLO</name>
<feature type="coiled-coil region" evidence="6">
    <location>
        <begin position="93"/>
        <end position="127"/>
    </location>
</feature>
<evidence type="ECO:0000313" key="9">
    <source>
        <dbReference type="EMBL" id="KAG2492323.1"/>
    </source>
</evidence>
<evidence type="ECO:0000256" key="7">
    <source>
        <dbReference type="SAM" id="MobiDB-lite"/>
    </source>
</evidence>
<evidence type="ECO:0000256" key="4">
    <source>
        <dbReference type="ARBA" id="ARBA00022691"/>
    </source>
</evidence>
<gene>
    <name evidence="9" type="ORF">HYH03_009274</name>
</gene>
<feature type="compositionally biased region" description="Acidic residues" evidence="7">
    <location>
        <begin position="38"/>
        <end position="48"/>
    </location>
</feature>
<evidence type="ECO:0000256" key="2">
    <source>
        <dbReference type="ARBA" id="ARBA00022603"/>
    </source>
</evidence>
<feature type="compositionally biased region" description="Acidic residues" evidence="7">
    <location>
        <begin position="13"/>
        <end position="25"/>
    </location>
</feature>
<dbReference type="InterPro" id="IPR007356">
    <property type="entry name" value="tRNA_m1G_MeTrfase_euk"/>
</dbReference>
<dbReference type="Proteomes" id="UP000612055">
    <property type="component" value="Unassembled WGS sequence"/>
</dbReference>
<dbReference type="Gene3D" id="3.40.1280.30">
    <property type="match status" value="1"/>
</dbReference>
<feature type="region of interest" description="Disordered" evidence="7">
    <location>
        <begin position="1"/>
        <end position="80"/>
    </location>
</feature>
<dbReference type="AlphaFoldDB" id="A0A835Y0D6"/>
<evidence type="ECO:0000256" key="6">
    <source>
        <dbReference type="SAM" id="Coils"/>
    </source>
</evidence>
<keyword evidence="4" id="KW-0949">S-adenosyl-L-methionine</keyword>